<evidence type="ECO:0000313" key="2">
    <source>
        <dbReference type="Proteomes" id="UP000001025"/>
    </source>
</evidence>
<evidence type="ECO:0000313" key="1">
    <source>
        <dbReference type="EMBL" id="CAD71717.1"/>
    </source>
</evidence>
<dbReference type="EMBL" id="BX294134">
    <property type="protein sequence ID" value="CAD71717.1"/>
    <property type="molecule type" value="Genomic_DNA"/>
</dbReference>
<dbReference type="EnsemblBacteria" id="CAD71717">
    <property type="protein sequence ID" value="CAD71717"/>
    <property type="gene ID" value="RB718"/>
</dbReference>
<gene>
    <name evidence="1" type="ordered locus">RB718</name>
</gene>
<dbReference type="InParanoid" id="Q7UYC7"/>
<dbReference type="Proteomes" id="UP000001025">
    <property type="component" value="Chromosome"/>
</dbReference>
<dbReference type="HOGENOM" id="CLU_3332188_0_0_0"/>
<dbReference type="KEGG" id="rba:RB718"/>
<dbReference type="AlphaFoldDB" id="Q7UYC7"/>
<accession>Q7UYC7</accession>
<sequence length="38" mass="4419">MQNVTNTAFKNCVTFPRPDLFDAQRSALPEEPLNRLRQ</sequence>
<reference evidence="1 2" key="1">
    <citation type="journal article" date="2003" name="Proc. Natl. Acad. Sci. U.S.A.">
        <title>Complete genome sequence of the marine planctomycete Pirellula sp. strain 1.</title>
        <authorList>
            <person name="Gloeckner F.O."/>
            <person name="Kube M."/>
            <person name="Bauer M."/>
            <person name="Teeling H."/>
            <person name="Lombardot T."/>
            <person name="Ludwig W."/>
            <person name="Gade D."/>
            <person name="Beck A."/>
            <person name="Borzym K."/>
            <person name="Heitmann K."/>
            <person name="Rabus R."/>
            <person name="Schlesner H."/>
            <person name="Amann R."/>
            <person name="Reinhardt R."/>
        </authorList>
    </citation>
    <scope>NUCLEOTIDE SEQUENCE [LARGE SCALE GENOMIC DNA]</scope>
    <source>
        <strain evidence="2">DSM 10527 / NCIMB 13988 / SH1</strain>
    </source>
</reference>
<name>Q7UYC7_RHOBA</name>
<proteinExistence type="predicted"/>
<keyword evidence="2" id="KW-1185">Reference proteome</keyword>
<organism evidence="1 2">
    <name type="scientific">Rhodopirellula baltica (strain DSM 10527 / NCIMB 13988 / SH1)</name>
    <dbReference type="NCBI Taxonomy" id="243090"/>
    <lineage>
        <taxon>Bacteria</taxon>
        <taxon>Pseudomonadati</taxon>
        <taxon>Planctomycetota</taxon>
        <taxon>Planctomycetia</taxon>
        <taxon>Pirellulales</taxon>
        <taxon>Pirellulaceae</taxon>
        <taxon>Rhodopirellula</taxon>
    </lineage>
</organism>
<protein>
    <submittedName>
        <fullName evidence="1">Uncharacterized protein</fullName>
    </submittedName>
</protein>